<organism evidence="6 7">
    <name type="scientific">Tuber borchii</name>
    <name type="common">White truffle</name>
    <dbReference type="NCBI Taxonomy" id="42251"/>
    <lineage>
        <taxon>Eukaryota</taxon>
        <taxon>Fungi</taxon>
        <taxon>Dikarya</taxon>
        <taxon>Ascomycota</taxon>
        <taxon>Pezizomycotina</taxon>
        <taxon>Pezizomycetes</taxon>
        <taxon>Pezizales</taxon>
        <taxon>Tuberaceae</taxon>
        <taxon>Tuber</taxon>
    </lineage>
</organism>
<dbReference type="GO" id="GO:0045116">
    <property type="term" value="P:protein neddylation"/>
    <property type="evidence" value="ECO:0007669"/>
    <property type="project" value="UniProtKB-UniRule"/>
</dbReference>
<protein>
    <recommendedName>
        <fullName evidence="4">NEDD8-activating enzyme E1 regulatory subunit</fullName>
    </recommendedName>
</protein>
<evidence type="ECO:0000313" key="6">
    <source>
        <dbReference type="EMBL" id="PUU80994.1"/>
    </source>
</evidence>
<keyword evidence="3 4" id="KW-0833">Ubl conjugation pathway</keyword>
<gene>
    <name evidence="6" type="ORF">B9Z19DRAFT_1078299</name>
</gene>
<dbReference type="OrthoDB" id="1708823at2759"/>
<proteinExistence type="inferred from homology"/>
<evidence type="ECO:0000313" key="7">
    <source>
        <dbReference type="Proteomes" id="UP000244722"/>
    </source>
</evidence>
<comment type="similarity">
    <text evidence="2 4">Belongs to the ubiquitin-activating E1 family. ULA1 subfamily.</text>
</comment>
<dbReference type="Gene3D" id="3.40.50.720">
    <property type="entry name" value="NAD(P)-binding Rossmann-like Domain"/>
    <property type="match status" value="1"/>
</dbReference>
<keyword evidence="7" id="KW-1185">Reference proteome</keyword>
<evidence type="ECO:0000256" key="4">
    <source>
        <dbReference type="PIRNR" id="PIRNR039099"/>
    </source>
</evidence>
<dbReference type="Proteomes" id="UP000244722">
    <property type="component" value="Unassembled WGS sequence"/>
</dbReference>
<dbReference type="PANTHER" id="PTHR10953:SF29">
    <property type="entry name" value="NEDD8-ACTIVATING ENZYME E1 REGULATORY SUBUNIT"/>
    <property type="match status" value="1"/>
</dbReference>
<dbReference type="InterPro" id="IPR045886">
    <property type="entry name" value="ThiF/MoeB/HesA"/>
</dbReference>
<dbReference type="SUPFAM" id="SSF69572">
    <property type="entry name" value="Activating enzymes of the ubiquitin-like proteins"/>
    <property type="match status" value="1"/>
</dbReference>
<name>A0A2T6ZZU1_TUBBO</name>
<evidence type="ECO:0000259" key="5">
    <source>
        <dbReference type="Pfam" id="PF00899"/>
    </source>
</evidence>
<dbReference type="InterPro" id="IPR035985">
    <property type="entry name" value="Ubiquitin-activating_enz"/>
</dbReference>
<evidence type="ECO:0000256" key="2">
    <source>
        <dbReference type="ARBA" id="ARBA00006868"/>
    </source>
</evidence>
<dbReference type="AlphaFoldDB" id="A0A2T6ZZU1"/>
<dbReference type="InterPro" id="IPR030667">
    <property type="entry name" value="APP-BP1"/>
</dbReference>
<dbReference type="UniPathway" id="UPA00885"/>
<evidence type="ECO:0000256" key="3">
    <source>
        <dbReference type="ARBA" id="ARBA00022786"/>
    </source>
</evidence>
<comment type="function">
    <text evidence="4">Regulatory subunit of the dimeric UBA3-ULA1 E1 enzyme.</text>
</comment>
<dbReference type="PANTHER" id="PTHR10953">
    <property type="entry name" value="UBIQUITIN-ACTIVATING ENZYME E1"/>
    <property type="match status" value="1"/>
</dbReference>
<dbReference type="Gene3D" id="3.40.50.12550">
    <property type="entry name" value="Ubiquitin-activating enzyme E1, inactive adenylation domain, subdomain 2"/>
    <property type="match status" value="1"/>
</dbReference>
<reference evidence="6 7" key="1">
    <citation type="submission" date="2017-04" db="EMBL/GenBank/DDBJ databases">
        <title>Draft genome sequence of Tuber borchii Vittad., a whitish edible truffle.</title>
        <authorList>
            <consortium name="DOE Joint Genome Institute"/>
            <person name="Murat C."/>
            <person name="Kuo A."/>
            <person name="Barry K.W."/>
            <person name="Clum A."/>
            <person name="Dockter R.B."/>
            <person name="Fauchery L."/>
            <person name="Iotti M."/>
            <person name="Kohler A."/>
            <person name="Labutti K."/>
            <person name="Lindquist E.A."/>
            <person name="Lipzen A."/>
            <person name="Ohm R.A."/>
            <person name="Wang M."/>
            <person name="Grigoriev I.V."/>
            <person name="Zambonelli A."/>
            <person name="Martin F.M."/>
        </authorList>
    </citation>
    <scope>NUCLEOTIDE SEQUENCE [LARGE SCALE GENOMIC DNA]</scope>
    <source>
        <strain evidence="6 7">Tbo3840</strain>
    </source>
</reference>
<feature type="domain" description="THIF-type NAD/FAD binding fold" evidence="5">
    <location>
        <begin position="17"/>
        <end position="105"/>
    </location>
</feature>
<comment type="caution">
    <text evidence="6">The sequence shown here is derived from an EMBL/GenBank/DDBJ whole genome shotgun (WGS) entry which is preliminary data.</text>
</comment>
<evidence type="ECO:0000256" key="1">
    <source>
        <dbReference type="ARBA" id="ARBA00005032"/>
    </source>
</evidence>
<comment type="pathway">
    <text evidence="1 4">Protein modification; protein neddylation.</text>
</comment>
<dbReference type="InterPro" id="IPR000594">
    <property type="entry name" value="ThiF_NAD_FAD-bd"/>
</dbReference>
<dbReference type="EMBL" id="NESQ01000053">
    <property type="protein sequence ID" value="PUU80994.1"/>
    <property type="molecule type" value="Genomic_DNA"/>
</dbReference>
<dbReference type="GO" id="GO:0005737">
    <property type="term" value="C:cytoplasm"/>
    <property type="evidence" value="ECO:0007669"/>
    <property type="project" value="TreeGrafter"/>
</dbReference>
<dbReference type="PIRSF" id="PIRSF039099">
    <property type="entry name" value="APP-BP1"/>
    <property type="match status" value="1"/>
</dbReference>
<sequence length="551" mass="61590">MPSTPPSGAPSSKEKKYDRQLRLWGANGQNRLECAHIALFGATATGCEVLKNLILPSIGRFTVIDDKLVAEADLGVNFFLDQDSLGKPRAERAAALLGELNPDVVGGFRIDNLENMLSNTPELLDPRTTEFTHLLLMSPVPTPLLLQLPAEIPIFFVHSLGFITSLRIYTPTHTIVETHPDSLVDLRLFNPWPELLELALEKTRTLDVQESEGGMSDQQHGHVPYVLLLLKYLEDWKQSHEGHLPRSYSEKTLFKSMVMDKMRTNVPGGGEENYEEAIGAVMKNLRTAELSSGTKEVLNDPKCQNITSQTDEFWVIARAVKAFADSNNGLLPLSGAMPDMKAESHGYVTLQNLYRSKARSDAAAVERMVWDHMSRVQHPKRNQIDRDAIQLFCRHANFLRRLNYRSIADEYSGSSEEHKRAVLAALGDWDAEDSLINDYIALRAYQEFYTSHGRAPGDTSHENCEDDYQKIRGIICQYLEGVGYTESPPERCEKVAKEIIRAGGGELHVTASIAGGIVAQEVIKIITRQYIPINNTVIFDGIASRTQTFEL</sequence>
<accession>A0A2T6ZZU1</accession>
<dbReference type="GO" id="GO:0019781">
    <property type="term" value="F:NEDD8 activating enzyme activity"/>
    <property type="evidence" value="ECO:0007669"/>
    <property type="project" value="UniProtKB-UniRule"/>
</dbReference>
<dbReference type="STRING" id="42251.A0A2T6ZZU1"/>
<dbReference type="Pfam" id="PF00899">
    <property type="entry name" value="ThiF"/>
    <property type="match status" value="1"/>
</dbReference>